<evidence type="ECO:0000313" key="5">
    <source>
        <dbReference type="EMBL" id="SEA72894.1"/>
    </source>
</evidence>
<keyword evidence="5" id="KW-0808">Transferase</keyword>
<evidence type="ECO:0000256" key="2">
    <source>
        <dbReference type="ARBA" id="ARBA00022898"/>
    </source>
</evidence>
<dbReference type="PIRSF" id="PIRSF000521">
    <property type="entry name" value="Transaminase_4ab_Lys_Orn"/>
    <property type="match status" value="1"/>
</dbReference>
<dbReference type="NCBIfam" id="NF004755">
    <property type="entry name" value="PRK06082.1"/>
    <property type="match status" value="1"/>
</dbReference>
<organism evidence="5 6">
    <name type="scientific">Desulfuromusa kysingii</name>
    <dbReference type="NCBI Taxonomy" id="37625"/>
    <lineage>
        <taxon>Bacteria</taxon>
        <taxon>Pseudomonadati</taxon>
        <taxon>Thermodesulfobacteriota</taxon>
        <taxon>Desulfuromonadia</taxon>
        <taxon>Desulfuromonadales</taxon>
        <taxon>Geopsychrobacteraceae</taxon>
        <taxon>Desulfuromusa</taxon>
    </lineage>
</organism>
<name>A0A1H4DJK4_9BACT</name>
<dbReference type="AlphaFoldDB" id="A0A1H4DJK4"/>
<dbReference type="InterPro" id="IPR015421">
    <property type="entry name" value="PyrdxlP-dep_Trfase_major"/>
</dbReference>
<dbReference type="PANTHER" id="PTHR43094:SF1">
    <property type="entry name" value="AMINOTRANSFERASE CLASS-III"/>
    <property type="match status" value="1"/>
</dbReference>
<evidence type="ECO:0000256" key="1">
    <source>
        <dbReference type="ARBA" id="ARBA00008954"/>
    </source>
</evidence>
<proteinExistence type="inferred from homology"/>
<evidence type="ECO:0000256" key="3">
    <source>
        <dbReference type="RuleBase" id="RU003560"/>
    </source>
</evidence>
<sequence length="463" mass="50434">MSKVDKSAADRTEGDINQSVHRSSWQKKVLNEETCALLAEDEKYFIHQSLSTPCLTALERSHGSYLFDTNGKSYLDFHGNSSHQVGYGHPHVVAAITEEMQRLPFSPRRFTNRPAVELAKKLAQLSPGNLNRMLFAPGGTSANGIALKLARSVTGRFKTLSFWDAFHGASLDAISVGGEALFRRNMGPLLPGCIQVPAPGSHCFGVDKLDWQKALGYIEYVMVHEGDVAAFIAEPMRCTTIDIPPVQFWRQIREICDRHGVLLIFDEIPLCLGRTGFMFACEYYAVVPDILCLGKGLGGGIFPMAATLIREDLEIDPAQALGHYTHEKSPVGCAAALATLEVIADEHLLQRSRELGRHTLAALHRLRSEHPLISAVRGVGLMLGIEITPPAGFTCSATDAAEQILYAAFTQGLSFKISAGNVLTLTPPLTISDAEMDAALNIIAASIAQVEVKFGLNRQSRNI</sequence>
<evidence type="ECO:0000256" key="4">
    <source>
        <dbReference type="SAM" id="MobiDB-lite"/>
    </source>
</evidence>
<reference evidence="5 6" key="1">
    <citation type="submission" date="2016-10" db="EMBL/GenBank/DDBJ databases">
        <authorList>
            <person name="de Groot N.N."/>
        </authorList>
    </citation>
    <scope>NUCLEOTIDE SEQUENCE [LARGE SCALE GENOMIC DNA]</scope>
    <source>
        <strain evidence="5 6">DSM 7343</strain>
    </source>
</reference>
<gene>
    <name evidence="5" type="ORF">SAMN05660420_02998</name>
</gene>
<comment type="similarity">
    <text evidence="1 3">Belongs to the class-III pyridoxal-phosphate-dependent aminotransferase family.</text>
</comment>
<dbReference type="Gene3D" id="3.40.640.10">
    <property type="entry name" value="Type I PLP-dependent aspartate aminotransferase-like (Major domain)"/>
    <property type="match status" value="1"/>
</dbReference>
<dbReference type="RefSeq" id="WP_092350282.1">
    <property type="nucleotide sequence ID" value="NZ_FNQN01000010.1"/>
</dbReference>
<accession>A0A1H4DJK4</accession>
<dbReference type="EMBL" id="FNQN01000010">
    <property type="protein sequence ID" value="SEA72894.1"/>
    <property type="molecule type" value="Genomic_DNA"/>
</dbReference>
<evidence type="ECO:0000313" key="6">
    <source>
        <dbReference type="Proteomes" id="UP000199409"/>
    </source>
</evidence>
<keyword evidence="5" id="KW-0032">Aminotransferase</keyword>
<dbReference type="OrthoDB" id="9801052at2"/>
<feature type="region of interest" description="Disordered" evidence="4">
    <location>
        <begin position="1"/>
        <end position="23"/>
    </location>
</feature>
<dbReference type="GO" id="GO:0008483">
    <property type="term" value="F:transaminase activity"/>
    <property type="evidence" value="ECO:0007669"/>
    <property type="project" value="UniProtKB-KW"/>
</dbReference>
<dbReference type="STRING" id="37625.SAMN05660420_02998"/>
<dbReference type="PANTHER" id="PTHR43094">
    <property type="entry name" value="AMINOTRANSFERASE"/>
    <property type="match status" value="1"/>
</dbReference>
<dbReference type="CDD" id="cd00610">
    <property type="entry name" value="OAT_like"/>
    <property type="match status" value="1"/>
</dbReference>
<dbReference type="GO" id="GO:0030170">
    <property type="term" value="F:pyridoxal phosphate binding"/>
    <property type="evidence" value="ECO:0007669"/>
    <property type="project" value="InterPro"/>
</dbReference>
<dbReference type="Gene3D" id="3.90.1150.10">
    <property type="entry name" value="Aspartate Aminotransferase, domain 1"/>
    <property type="match status" value="1"/>
</dbReference>
<dbReference type="InterPro" id="IPR015424">
    <property type="entry name" value="PyrdxlP-dep_Trfase"/>
</dbReference>
<feature type="compositionally biased region" description="Basic and acidic residues" evidence="4">
    <location>
        <begin position="1"/>
        <end position="14"/>
    </location>
</feature>
<dbReference type="SUPFAM" id="SSF53383">
    <property type="entry name" value="PLP-dependent transferases"/>
    <property type="match status" value="1"/>
</dbReference>
<keyword evidence="6" id="KW-1185">Reference proteome</keyword>
<dbReference type="InterPro" id="IPR005814">
    <property type="entry name" value="Aminotrans_3"/>
</dbReference>
<keyword evidence="2 3" id="KW-0663">Pyridoxal phosphate</keyword>
<dbReference type="Pfam" id="PF00202">
    <property type="entry name" value="Aminotran_3"/>
    <property type="match status" value="1"/>
</dbReference>
<protein>
    <submittedName>
        <fullName evidence="5">4-aminobutyrate aminotransferase apoenzyme</fullName>
    </submittedName>
</protein>
<dbReference type="Proteomes" id="UP000199409">
    <property type="component" value="Unassembled WGS sequence"/>
</dbReference>
<dbReference type="InterPro" id="IPR015422">
    <property type="entry name" value="PyrdxlP-dep_Trfase_small"/>
</dbReference>